<evidence type="ECO:0000256" key="1">
    <source>
        <dbReference type="SAM" id="MobiDB-lite"/>
    </source>
</evidence>
<keyword evidence="3" id="KW-1185">Reference proteome</keyword>
<proteinExistence type="predicted"/>
<name>A0A963YXP3_9PROT</name>
<dbReference type="RefSeq" id="WP_227323892.1">
    <property type="nucleotide sequence ID" value="NZ_JAESVB010000027.1"/>
</dbReference>
<dbReference type="EMBL" id="JAESVB010000027">
    <property type="protein sequence ID" value="MCB8878247.1"/>
    <property type="molecule type" value="Genomic_DNA"/>
</dbReference>
<dbReference type="Proteomes" id="UP000708298">
    <property type="component" value="Unassembled WGS sequence"/>
</dbReference>
<sequence length="125" mass="13895">MNQISPDFGSRPAAPIHTPNFSARSAPMGIDPHRIRDAILAKRAQIAALELEWSSPSERAAARAAGGAARLGERETWDRATWDRYLSAARDCQDAFMPRLRRLYGEVTRLELLADPLPTNSRRVA</sequence>
<evidence type="ECO:0000313" key="2">
    <source>
        <dbReference type="EMBL" id="MCB8878247.1"/>
    </source>
</evidence>
<evidence type="ECO:0000313" key="3">
    <source>
        <dbReference type="Proteomes" id="UP000708298"/>
    </source>
</evidence>
<reference evidence="2" key="2">
    <citation type="submission" date="2021-01" db="EMBL/GenBank/DDBJ databases">
        <authorList>
            <person name="Mieszkin S."/>
            <person name="Pouder E."/>
            <person name="Alain K."/>
        </authorList>
    </citation>
    <scope>NUCLEOTIDE SEQUENCE</scope>
    <source>
        <strain evidence="2">HW T2.11</strain>
    </source>
</reference>
<gene>
    <name evidence="2" type="ORF">ASILVAE211_23895</name>
</gene>
<protein>
    <submittedName>
        <fullName evidence="2">Uncharacterized protein</fullName>
    </submittedName>
</protein>
<feature type="region of interest" description="Disordered" evidence="1">
    <location>
        <begin position="1"/>
        <end position="29"/>
    </location>
</feature>
<dbReference type="AlphaFoldDB" id="A0A963YXP3"/>
<reference evidence="2" key="1">
    <citation type="journal article" date="2021" name="Microorganisms">
        <title>Acidisoma silvae sp. nov. and Acidisomacellulosilytica sp. nov., Two Acidophilic Bacteria Isolated from Decaying Wood, Hydrolyzing Cellulose and Producing Poly-3-hydroxybutyrate.</title>
        <authorList>
            <person name="Mieszkin S."/>
            <person name="Pouder E."/>
            <person name="Uroz S."/>
            <person name="Simon-Colin C."/>
            <person name="Alain K."/>
        </authorList>
    </citation>
    <scope>NUCLEOTIDE SEQUENCE</scope>
    <source>
        <strain evidence="2">HW T2.11</strain>
    </source>
</reference>
<accession>A0A963YXP3</accession>
<organism evidence="2 3">
    <name type="scientific">Acidisoma silvae</name>
    <dbReference type="NCBI Taxonomy" id="2802396"/>
    <lineage>
        <taxon>Bacteria</taxon>
        <taxon>Pseudomonadati</taxon>
        <taxon>Pseudomonadota</taxon>
        <taxon>Alphaproteobacteria</taxon>
        <taxon>Acetobacterales</taxon>
        <taxon>Acidocellaceae</taxon>
        <taxon>Acidisoma</taxon>
    </lineage>
</organism>
<comment type="caution">
    <text evidence="2">The sequence shown here is derived from an EMBL/GenBank/DDBJ whole genome shotgun (WGS) entry which is preliminary data.</text>
</comment>